<dbReference type="InParanoid" id="D3BPI8"/>
<keyword evidence="3" id="KW-1185">Reference proteome</keyword>
<name>D3BPI8_HETP5</name>
<protein>
    <submittedName>
        <fullName evidence="2">EGF-like domain-containing protein</fullName>
    </submittedName>
</protein>
<dbReference type="OMA" id="YVRFNQR"/>
<dbReference type="PROSITE" id="PS51257">
    <property type="entry name" value="PROKAR_LIPOPROTEIN"/>
    <property type="match status" value="1"/>
</dbReference>
<dbReference type="InterPro" id="IPR053369">
    <property type="entry name" value="SrfA-induced_signal"/>
</dbReference>
<sequence>MKYSIFLISMIIVVASSTSCQVDYQCGNVPYSLCFKNFNMLPGIGRDTSGNIVLLGNFNSSSQGLNYIATLPAAGGSITPGYAITTDANSGSGYSKSTQLYTFVTSLNQPYIAVQKNNAPYTGPYFQNGTFNGVWALKGYTLGLGFDDINKRTYYCDGNVHRIDKIVLTEQERFQGAMDLYAGQNCNFIGAVGNDLYMALINYNDNGTTTTVYKGSISCANCPASSLTKVATLNFQASGFSLSATHMYFSAAPGYLTPNAGLIQLPLSGDMIALRYIVSEPVGRFVFDQSGDWIYYQTADLATIKKVGPISANHPQVSVLYDRSNPGSSGNCGCTGGMQGAQCQTCSGQIQWVNSFPQCIAVSNGNPATCQADYQCANLPYTSCQYATCQCVNGFTGAQCQTCTGTVTWNNGVPTCKYN</sequence>
<gene>
    <name evidence="2" type="primary">sigK</name>
    <name evidence="2" type="ORF">PPL_09457</name>
</gene>
<keyword evidence="1" id="KW-0732">Signal</keyword>
<reference evidence="2 3" key="1">
    <citation type="journal article" date="2011" name="Genome Res.">
        <title>Phylogeny-wide analysis of social amoeba genomes highlights ancient origins for complex intercellular communication.</title>
        <authorList>
            <person name="Heidel A.J."/>
            <person name="Lawal H.M."/>
            <person name="Felder M."/>
            <person name="Schilde C."/>
            <person name="Helps N.R."/>
            <person name="Tunggal B."/>
            <person name="Rivero F."/>
            <person name="John U."/>
            <person name="Schleicher M."/>
            <person name="Eichinger L."/>
            <person name="Platzer M."/>
            <person name="Noegel A.A."/>
            <person name="Schaap P."/>
            <person name="Gloeckner G."/>
        </authorList>
    </citation>
    <scope>NUCLEOTIDE SEQUENCE [LARGE SCALE GENOMIC DNA]</scope>
    <source>
        <strain evidence="3">ATCC 26659 / Pp 5 / PN500</strain>
    </source>
</reference>
<dbReference type="PANTHER" id="PTHR32256:SF17">
    <property type="entry name" value="EGF-LIKE DOMAIN-CONTAINING PROTEIN"/>
    <property type="match status" value="1"/>
</dbReference>
<accession>D3BPI8</accession>
<evidence type="ECO:0000313" key="2">
    <source>
        <dbReference type="EMBL" id="EFA76706.1"/>
    </source>
</evidence>
<dbReference type="AlphaFoldDB" id="D3BPI8"/>
<feature type="chain" id="PRO_5003041910" evidence="1">
    <location>
        <begin position="21"/>
        <end position="419"/>
    </location>
</feature>
<dbReference type="PANTHER" id="PTHR32256">
    <property type="match status" value="1"/>
</dbReference>
<dbReference type="EMBL" id="ADBJ01000044">
    <property type="protein sequence ID" value="EFA76706.1"/>
    <property type="molecule type" value="Genomic_DNA"/>
</dbReference>
<evidence type="ECO:0000313" key="3">
    <source>
        <dbReference type="Proteomes" id="UP000001396"/>
    </source>
</evidence>
<evidence type="ECO:0000256" key="1">
    <source>
        <dbReference type="SAM" id="SignalP"/>
    </source>
</evidence>
<feature type="signal peptide" evidence="1">
    <location>
        <begin position="1"/>
        <end position="20"/>
    </location>
</feature>
<dbReference type="GeneID" id="31364932"/>
<proteinExistence type="predicted"/>
<dbReference type="RefSeq" id="XP_020428838.1">
    <property type="nucleotide sequence ID" value="XM_020580251.1"/>
</dbReference>
<dbReference type="Proteomes" id="UP000001396">
    <property type="component" value="Unassembled WGS sequence"/>
</dbReference>
<organism evidence="2 3">
    <name type="scientific">Heterostelium pallidum (strain ATCC 26659 / Pp 5 / PN500)</name>
    <name type="common">Cellular slime mold</name>
    <name type="synonym">Polysphondylium pallidum</name>
    <dbReference type="NCBI Taxonomy" id="670386"/>
    <lineage>
        <taxon>Eukaryota</taxon>
        <taxon>Amoebozoa</taxon>
        <taxon>Evosea</taxon>
        <taxon>Eumycetozoa</taxon>
        <taxon>Dictyostelia</taxon>
        <taxon>Acytosteliales</taxon>
        <taxon>Acytosteliaceae</taxon>
        <taxon>Heterostelium</taxon>
    </lineage>
</organism>
<dbReference type="STRING" id="670386.D3BPI8"/>
<comment type="caution">
    <text evidence="2">The sequence shown here is derived from an EMBL/GenBank/DDBJ whole genome shotgun (WGS) entry which is preliminary data.</text>
</comment>